<dbReference type="AlphaFoldDB" id="A0A2S7XA80"/>
<dbReference type="InterPro" id="IPR049945">
    <property type="entry name" value="AAA_22"/>
</dbReference>
<dbReference type="PANTHER" id="PTHR35894">
    <property type="entry name" value="GENERAL SECRETION PATHWAY PROTEIN A-RELATED"/>
    <property type="match status" value="1"/>
</dbReference>
<protein>
    <submittedName>
        <fullName evidence="2">MSHA biogenesis protein MshM</fullName>
    </submittedName>
</protein>
<dbReference type="GO" id="GO:0016887">
    <property type="term" value="F:ATP hydrolysis activity"/>
    <property type="evidence" value="ECO:0007669"/>
    <property type="project" value="InterPro"/>
</dbReference>
<evidence type="ECO:0000259" key="1">
    <source>
        <dbReference type="Pfam" id="PF13401"/>
    </source>
</evidence>
<organism evidence="2 3">
    <name type="scientific">Aliivibrio sifiae</name>
    <dbReference type="NCBI Taxonomy" id="566293"/>
    <lineage>
        <taxon>Bacteria</taxon>
        <taxon>Pseudomonadati</taxon>
        <taxon>Pseudomonadota</taxon>
        <taxon>Gammaproteobacteria</taxon>
        <taxon>Vibrionales</taxon>
        <taxon>Vibrionaceae</taxon>
        <taxon>Aliivibrio</taxon>
    </lineage>
</organism>
<dbReference type="EMBL" id="MSCO01000001">
    <property type="protein sequence ID" value="PQJ88261.1"/>
    <property type="molecule type" value="Genomic_DNA"/>
</dbReference>
<accession>A0A2S7XA80</accession>
<evidence type="ECO:0000313" key="2">
    <source>
        <dbReference type="EMBL" id="PQJ88261.1"/>
    </source>
</evidence>
<name>A0A2S7XA80_9GAMM</name>
<dbReference type="InterPro" id="IPR027417">
    <property type="entry name" value="P-loop_NTPase"/>
</dbReference>
<dbReference type="Gene3D" id="3.40.50.300">
    <property type="entry name" value="P-loop containing nucleotide triphosphate hydrolases"/>
    <property type="match status" value="1"/>
</dbReference>
<comment type="caution">
    <text evidence="2">The sequence shown here is derived from an EMBL/GenBank/DDBJ whole genome shotgun (WGS) entry which is preliminary data.</text>
</comment>
<dbReference type="Proteomes" id="UP000239263">
    <property type="component" value="Unassembled WGS sequence"/>
</dbReference>
<dbReference type="RefSeq" id="WP_105053940.1">
    <property type="nucleotide sequence ID" value="NZ_CAWNRT010000001.1"/>
</dbReference>
<feature type="domain" description="ORC1/DEAH AAA+ ATPase" evidence="1">
    <location>
        <begin position="42"/>
        <end position="169"/>
    </location>
</feature>
<proteinExistence type="predicted"/>
<dbReference type="PANTHER" id="PTHR35894:SF7">
    <property type="entry name" value="GENERAL SECRETION PATHWAY PROTEIN A-RELATED"/>
    <property type="match status" value="1"/>
</dbReference>
<evidence type="ECO:0000313" key="3">
    <source>
        <dbReference type="Proteomes" id="UP000239263"/>
    </source>
</evidence>
<gene>
    <name evidence="2" type="ORF">BTO22_01095</name>
</gene>
<dbReference type="InterPro" id="IPR052026">
    <property type="entry name" value="ExeA_AAA_ATPase_DNA-bind"/>
</dbReference>
<dbReference type="Pfam" id="PF13401">
    <property type="entry name" value="AAA_22"/>
    <property type="match status" value="1"/>
</dbReference>
<sequence>MYEQHFGLKQLPFTLTPNTSLFHGLLPHYEAIQTVLSAISMGEGVIKVTGEIGTGKTLVCRMLMSQLPPSVELLYLPNPVMSGYELRQALAKELWLDQRGDGIALTDRIHEKLIDLHAEGKTAVVFIDEAQALSDEALETLRLFGNLETDYCKLLQIVLFGQPELDERLKQYHLRQLRQRITFSAMLRPLNVSETVAYIDYRMVGAGCLSNPFSLSQMKAIWRASSGVPRLINQICHKSLLISFSEQLSIVSSKSVFNAILDTTDTIQPKYYFPRFWGWRAS</sequence>
<dbReference type="SUPFAM" id="SSF52540">
    <property type="entry name" value="P-loop containing nucleoside triphosphate hydrolases"/>
    <property type="match status" value="1"/>
</dbReference>
<reference evidence="2 3" key="1">
    <citation type="submission" date="2016-12" db="EMBL/GenBank/DDBJ databases">
        <title>Diversity of luminous bacteria.</title>
        <authorList>
            <person name="Yoshizawa S."/>
            <person name="Kogure K."/>
        </authorList>
    </citation>
    <scope>NUCLEOTIDE SEQUENCE [LARGE SCALE GENOMIC DNA]</scope>
    <source>
        <strain evidence="2 3">ATCC 33715</strain>
    </source>
</reference>
<dbReference type="OrthoDB" id="9780149at2"/>